<comment type="caution">
    <text evidence="1">The sequence shown here is derived from an EMBL/GenBank/DDBJ whole genome shotgun (WGS) entry which is preliminary data.</text>
</comment>
<evidence type="ECO:0000313" key="1">
    <source>
        <dbReference type="EMBL" id="EBR8436503.1"/>
    </source>
</evidence>
<organism evidence="1">
    <name type="scientific">Salmonella enterica subsp. enterica serovar Panama</name>
    <dbReference type="NCBI Taxonomy" id="29472"/>
    <lineage>
        <taxon>Bacteria</taxon>
        <taxon>Pseudomonadati</taxon>
        <taxon>Pseudomonadota</taxon>
        <taxon>Gammaproteobacteria</taxon>
        <taxon>Enterobacterales</taxon>
        <taxon>Enterobacteriaceae</taxon>
        <taxon>Salmonella</taxon>
    </lineage>
</organism>
<gene>
    <name evidence="1" type="ORF">DOI44_26675</name>
</gene>
<accession>A0A5U8JEF1</accession>
<name>A0A5U8JEF1_SALET</name>
<dbReference type="EMBL" id="AAGTPA010000059">
    <property type="protein sequence ID" value="EBR8436503.1"/>
    <property type="molecule type" value="Genomic_DNA"/>
</dbReference>
<dbReference type="AlphaFoldDB" id="A0A5U8JEF1"/>
<proteinExistence type="predicted"/>
<sequence length="77" mass="8950">MTSNELNEFRNAADKAYQVEILCELIESYPLKLEASDINTLCRLLKKLGGDLYVYMGEEIYKQEQLQEADKNQTDRT</sequence>
<reference evidence="1" key="1">
    <citation type="submission" date="2018-06" db="EMBL/GenBank/DDBJ databases">
        <authorList>
            <person name="Ashton P.M."/>
            <person name="Dallman T."/>
            <person name="Nair S."/>
            <person name="De Pinna E."/>
            <person name="Peters T."/>
            <person name="Grant K."/>
        </authorList>
    </citation>
    <scope>NUCLEOTIDE SEQUENCE [LARGE SCALE GENOMIC DNA]</scope>
    <source>
        <strain evidence="1">449454</strain>
    </source>
</reference>
<protein>
    <submittedName>
        <fullName evidence="1">Uncharacterized protein</fullName>
    </submittedName>
</protein>
<dbReference type="Proteomes" id="UP000839597">
    <property type="component" value="Unassembled WGS sequence"/>
</dbReference>